<keyword evidence="3" id="KW-1185">Reference proteome</keyword>
<reference evidence="3" key="1">
    <citation type="submission" date="2018-05" db="EMBL/GenBank/DDBJ databases">
        <title>Zavarzinia sp. HR-AS.</title>
        <authorList>
            <person name="Lee Y."/>
            <person name="Jeon C.O."/>
        </authorList>
    </citation>
    <scope>NUCLEOTIDE SEQUENCE [LARGE SCALE GENOMIC DNA]</scope>
    <source>
        <strain evidence="3">DSM 1231</strain>
    </source>
</reference>
<comment type="caution">
    <text evidence="2">The sequence shown here is derived from an EMBL/GenBank/DDBJ whole genome shotgun (WGS) entry which is preliminary data.</text>
</comment>
<feature type="compositionally biased region" description="Basic and acidic residues" evidence="1">
    <location>
        <begin position="284"/>
        <end position="302"/>
    </location>
</feature>
<proteinExistence type="predicted"/>
<dbReference type="EMBL" id="QGLF01000003">
    <property type="protein sequence ID" value="PWR21008.1"/>
    <property type="molecule type" value="Genomic_DNA"/>
</dbReference>
<protein>
    <recommendedName>
        <fullName evidence="4">Peptidase M4</fullName>
    </recommendedName>
</protein>
<dbReference type="AlphaFoldDB" id="A0A317E1Q4"/>
<dbReference type="SUPFAM" id="SSF55486">
    <property type="entry name" value="Metalloproteases ('zincins'), catalytic domain"/>
    <property type="match status" value="1"/>
</dbReference>
<dbReference type="OrthoDB" id="178184at2"/>
<accession>A0A317E1Q4</accession>
<evidence type="ECO:0000313" key="3">
    <source>
        <dbReference type="Proteomes" id="UP000246077"/>
    </source>
</evidence>
<sequence length="672" mass="74889">MQISTIPPARRPADLQPPTLPPPAMRHLRVYAFDPQASTRLESTAFSHALISLPWEDGIRPGPVNEYLEVIDYDPVTGLYYDPIDLNDPHILAQHGLAPSEGDPRFHQQMVFAVAMKTIRAFERALGRKVFWSPRWDKEKRTYLPVDKLRIYPHAMREPNAYYSPEKKALLFGYFRAPKNRNGGNLPGGWVFTALSHDIIVHETTHALLDGLHRRYAEPTSPDSLAFHEAFADIVALLLHFTLPEAVRGEIAHRGGRLDGPSLLGDLARQFGEATGHYRALRSGIDDKGPDGEPDPGRLDSLDKPHDRGAILVAAVFDAFVTIYQQRTADLLRLAAVPAGGAARDLHPDLVARLTAEATKAADHVLRMCIRALDYLPPVDVTFGEYLRAIVTADTDLIPEDRLNYRVAVIGAFRRRGIFPDNCISLAPDSLLWEAPDENIDAADLLPATSAAYADFVSPAGDADKSKGKGLPQRIRVNLDLLPAYRRTQSFRQSEKNREEVFKWIYQSDGHDAAWEATLGVHFSVKPDHWRNTIHISAALTKKYGWPAPAVEVHSVRTARRAGPDGQDLRQLVITVTQRRRGFLDAAVQAEQEDDPGGEKPGDFIFRGGATLIVDLRDGRIRYAIRKRIDDDARLMRQRAFLDASGRMSLGFTYKSGDGRHGEPFAVAHRGC</sequence>
<evidence type="ECO:0000256" key="1">
    <source>
        <dbReference type="SAM" id="MobiDB-lite"/>
    </source>
</evidence>
<dbReference type="RefSeq" id="WP_109921652.1">
    <property type="nucleotide sequence ID" value="NZ_QGLF01000003.1"/>
</dbReference>
<evidence type="ECO:0008006" key="4">
    <source>
        <dbReference type="Google" id="ProtNLM"/>
    </source>
</evidence>
<gene>
    <name evidence="2" type="ORF">DKG75_13555</name>
</gene>
<organism evidence="2 3">
    <name type="scientific">Zavarzinia compransoris</name>
    <dbReference type="NCBI Taxonomy" id="1264899"/>
    <lineage>
        <taxon>Bacteria</taxon>
        <taxon>Pseudomonadati</taxon>
        <taxon>Pseudomonadota</taxon>
        <taxon>Alphaproteobacteria</taxon>
        <taxon>Rhodospirillales</taxon>
        <taxon>Zavarziniaceae</taxon>
        <taxon>Zavarzinia</taxon>
    </lineage>
</organism>
<evidence type="ECO:0000313" key="2">
    <source>
        <dbReference type="EMBL" id="PWR21008.1"/>
    </source>
</evidence>
<dbReference type="CDD" id="cd09598">
    <property type="entry name" value="M4_like"/>
    <property type="match status" value="1"/>
</dbReference>
<dbReference type="Proteomes" id="UP000246077">
    <property type="component" value="Unassembled WGS sequence"/>
</dbReference>
<feature type="region of interest" description="Disordered" evidence="1">
    <location>
        <begin position="1"/>
        <end position="22"/>
    </location>
</feature>
<name>A0A317E1Q4_9PROT</name>
<feature type="region of interest" description="Disordered" evidence="1">
    <location>
        <begin position="282"/>
        <end position="302"/>
    </location>
</feature>